<sequence length="256" mass="28931">KMAEALELDSKNQQAAKLNKELEALLNKKDFNLAVTEGYFFIQKNDFNKALDSFQRALALESSSQAAISGIFEAEQGIKTTKIIELEKRAKKMEKEEQWQSVLNTYNQILSIDDNIQVARNGILKAKKVILLESELDRLLSQPNRLASLDVATEARKIISDSEELKLGPRLQSQIDSLQSTLDQYSIKVKLQLISDGKTTITIERAGNLGKFINKELLLPPGKYTFIGKRSGYKAVRKTIEMNKNKTLELICLQRI</sequence>
<evidence type="ECO:0000313" key="1">
    <source>
        <dbReference type="EMBL" id="SVC74540.1"/>
    </source>
</evidence>
<protein>
    <submittedName>
        <fullName evidence="1">Uncharacterized protein</fullName>
    </submittedName>
</protein>
<dbReference type="InterPro" id="IPR019734">
    <property type="entry name" value="TPR_rpt"/>
</dbReference>
<dbReference type="Gene3D" id="1.25.40.10">
    <property type="entry name" value="Tetratricopeptide repeat domain"/>
    <property type="match status" value="1"/>
</dbReference>
<dbReference type="SUPFAM" id="SSF48452">
    <property type="entry name" value="TPR-like"/>
    <property type="match status" value="1"/>
</dbReference>
<accession>A0A382PP29</accession>
<organism evidence="1">
    <name type="scientific">marine metagenome</name>
    <dbReference type="NCBI Taxonomy" id="408172"/>
    <lineage>
        <taxon>unclassified sequences</taxon>
        <taxon>metagenomes</taxon>
        <taxon>ecological metagenomes</taxon>
    </lineage>
</organism>
<name>A0A382PP29_9ZZZZ</name>
<dbReference type="AlphaFoldDB" id="A0A382PP29"/>
<dbReference type="InterPro" id="IPR011990">
    <property type="entry name" value="TPR-like_helical_dom_sf"/>
</dbReference>
<dbReference type="EMBL" id="UINC01108440">
    <property type="protein sequence ID" value="SVC74540.1"/>
    <property type="molecule type" value="Genomic_DNA"/>
</dbReference>
<gene>
    <name evidence="1" type="ORF">METZ01_LOCUS327394</name>
</gene>
<feature type="non-terminal residue" evidence="1">
    <location>
        <position position="1"/>
    </location>
</feature>
<reference evidence="1" key="1">
    <citation type="submission" date="2018-05" db="EMBL/GenBank/DDBJ databases">
        <authorList>
            <person name="Lanie J.A."/>
            <person name="Ng W.-L."/>
            <person name="Kazmierczak K.M."/>
            <person name="Andrzejewski T.M."/>
            <person name="Davidsen T.M."/>
            <person name="Wayne K.J."/>
            <person name="Tettelin H."/>
            <person name="Glass J.I."/>
            <person name="Rusch D."/>
            <person name="Podicherti R."/>
            <person name="Tsui H.-C.T."/>
            <person name="Winkler M.E."/>
        </authorList>
    </citation>
    <scope>NUCLEOTIDE SEQUENCE</scope>
</reference>
<dbReference type="PROSITE" id="PS50005">
    <property type="entry name" value="TPR"/>
    <property type="match status" value="1"/>
</dbReference>
<proteinExistence type="predicted"/>